<accession>A0ACC1X6I1</accession>
<gene>
    <name evidence="1" type="ORF">OWV82_020371</name>
</gene>
<proteinExistence type="predicted"/>
<protein>
    <submittedName>
        <fullName evidence="1">Peroxisomal membrane MPV17/PMP22-like protein</fullName>
    </submittedName>
</protein>
<dbReference type="Proteomes" id="UP001164539">
    <property type="component" value="Chromosome 11"/>
</dbReference>
<name>A0ACC1X6I1_MELAZ</name>
<dbReference type="EMBL" id="CM051404">
    <property type="protein sequence ID" value="KAJ4706754.1"/>
    <property type="molecule type" value="Genomic_DNA"/>
</dbReference>
<keyword evidence="2" id="KW-1185">Reference proteome</keyword>
<evidence type="ECO:0000313" key="2">
    <source>
        <dbReference type="Proteomes" id="UP001164539"/>
    </source>
</evidence>
<comment type="caution">
    <text evidence="1">The sequence shown here is derived from an EMBL/GenBank/DDBJ whole genome shotgun (WGS) entry which is preliminary data.</text>
</comment>
<evidence type="ECO:0000313" key="1">
    <source>
        <dbReference type="EMBL" id="KAJ4706754.1"/>
    </source>
</evidence>
<sequence length="298" mass="32475">MVANSISLTGKYPLLYRVVEFSRRPISHFAQQIRIPANQTQISALRGYSSCSFNAYTLNCGHGPVFKNLGSSKIGFGQLVFDRVPVSAVSGGGSGGTGGGFGGSGDGNSGGGSEGSSDGNNWSFVSWYLALLAKYPVATKAVTSALLTLIGDLICQIFIDQVPSLDVKRTFLFTLLGLVLVGPTLHFWYSYLNKLVTIPGASGAFLRLIIDQFLFSPIFIGVFLSTLVTLEGRPSEVLPKLQQEWFSTVVANWQLWIPFQFLNFRFVPPQLQVLAANFIALVWNVILSFKAHKEVLHK</sequence>
<reference evidence="1 2" key="1">
    <citation type="journal article" date="2023" name="Science">
        <title>Complex scaffold remodeling in plant triterpene biosynthesis.</title>
        <authorList>
            <person name="De La Pena R."/>
            <person name="Hodgson H."/>
            <person name="Liu J.C."/>
            <person name="Stephenson M.J."/>
            <person name="Martin A.C."/>
            <person name="Owen C."/>
            <person name="Harkess A."/>
            <person name="Leebens-Mack J."/>
            <person name="Jimenez L.E."/>
            <person name="Osbourn A."/>
            <person name="Sattely E.S."/>
        </authorList>
    </citation>
    <scope>NUCLEOTIDE SEQUENCE [LARGE SCALE GENOMIC DNA]</scope>
    <source>
        <strain evidence="2">cv. JPN11</strain>
        <tissue evidence="1">Leaf</tissue>
    </source>
</reference>
<organism evidence="1 2">
    <name type="scientific">Melia azedarach</name>
    <name type="common">Chinaberry tree</name>
    <dbReference type="NCBI Taxonomy" id="155640"/>
    <lineage>
        <taxon>Eukaryota</taxon>
        <taxon>Viridiplantae</taxon>
        <taxon>Streptophyta</taxon>
        <taxon>Embryophyta</taxon>
        <taxon>Tracheophyta</taxon>
        <taxon>Spermatophyta</taxon>
        <taxon>Magnoliopsida</taxon>
        <taxon>eudicotyledons</taxon>
        <taxon>Gunneridae</taxon>
        <taxon>Pentapetalae</taxon>
        <taxon>rosids</taxon>
        <taxon>malvids</taxon>
        <taxon>Sapindales</taxon>
        <taxon>Meliaceae</taxon>
        <taxon>Melia</taxon>
    </lineage>
</organism>